<evidence type="ECO:0000256" key="1">
    <source>
        <dbReference type="ARBA" id="ARBA00000642"/>
    </source>
</evidence>
<dbReference type="PANTHER" id="PTHR11406">
    <property type="entry name" value="PHOSPHOGLYCERATE KINASE"/>
    <property type="match status" value="1"/>
</dbReference>
<dbReference type="InterPro" id="IPR001576">
    <property type="entry name" value="Phosphoglycerate_kinase"/>
</dbReference>
<keyword evidence="5" id="KW-0418">Kinase</keyword>
<dbReference type="EMBL" id="LAZR01038622">
    <property type="protein sequence ID" value="KKL19069.1"/>
    <property type="molecule type" value="Genomic_DNA"/>
</dbReference>
<dbReference type="GO" id="GO:0043531">
    <property type="term" value="F:ADP binding"/>
    <property type="evidence" value="ECO:0007669"/>
    <property type="project" value="TreeGrafter"/>
</dbReference>
<dbReference type="GO" id="GO:0006096">
    <property type="term" value="P:glycolytic process"/>
    <property type="evidence" value="ECO:0007669"/>
    <property type="project" value="InterPro"/>
</dbReference>
<reference evidence="7" key="1">
    <citation type="journal article" date="2015" name="Nature">
        <title>Complex archaea that bridge the gap between prokaryotes and eukaryotes.</title>
        <authorList>
            <person name="Spang A."/>
            <person name="Saw J.H."/>
            <person name="Jorgensen S.L."/>
            <person name="Zaremba-Niedzwiedzka K."/>
            <person name="Martijn J."/>
            <person name="Lind A.E."/>
            <person name="van Eijk R."/>
            <person name="Schleper C."/>
            <person name="Guy L."/>
            <person name="Ettema T.J."/>
        </authorList>
    </citation>
    <scope>NUCLEOTIDE SEQUENCE</scope>
</reference>
<dbReference type="InterPro" id="IPR036043">
    <property type="entry name" value="Phosphoglycerate_kinase_sf"/>
</dbReference>
<name>A0A0F9BAU3_9ZZZZ</name>
<comment type="catalytic activity">
    <reaction evidence="1">
        <text>(2R)-3-phosphoglycerate + ATP = (2R)-3-phospho-glyceroyl phosphate + ADP</text>
        <dbReference type="Rhea" id="RHEA:14801"/>
        <dbReference type="ChEBI" id="CHEBI:30616"/>
        <dbReference type="ChEBI" id="CHEBI:57604"/>
        <dbReference type="ChEBI" id="CHEBI:58272"/>
        <dbReference type="ChEBI" id="CHEBI:456216"/>
        <dbReference type="EC" id="2.7.2.3"/>
    </reaction>
</comment>
<dbReference type="InterPro" id="IPR015911">
    <property type="entry name" value="Phosphoglycerate_kinase_CS"/>
</dbReference>
<evidence type="ECO:0000256" key="2">
    <source>
        <dbReference type="ARBA" id="ARBA00013061"/>
    </source>
</evidence>
<organism evidence="7">
    <name type="scientific">marine sediment metagenome</name>
    <dbReference type="NCBI Taxonomy" id="412755"/>
    <lineage>
        <taxon>unclassified sequences</taxon>
        <taxon>metagenomes</taxon>
        <taxon>ecological metagenomes</taxon>
    </lineage>
</organism>
<dbReference type="PANTHER" id="PTHR11406:SF23">
    <property type="entry name" value="PHOSPHOGLYCERATE KINASE 1, CHLOROPLASTIC-RELATED"/>
    <property type="match status" value="1"/>
</dbReference>
<dbReference type="GO" id="GO:0005524">
    <property type="term" value="F:ATP binding"/>
    <property type="evidence" value="ECO:0007669"/>
    <property type="project" value="UniProtKB-KW"/>
</dbReference>
<proteinExistence type="predicted"/>
<keyword evidence="3" id="KW-0808">Transferase</keyword>
<dbReference type="AlphaFoldDB" id="A0A0F9BAU3"/>
<dbReference type="GO" id="GO:0006094">
    <property type="term" value="P:gluconeogenesis"/>
    <property type="evidence" value="ECO:0007669"/>
    <property type="project" value="TreeGrafter"/>
</dbReference>
<dbReference type="InterPro" id="IPR015824">
    <property type="entry name" value="Phosphoglycerate_kinase_N"/>
</dbReference>
<dbReference type="EC" id="2.7.2.3" evidence="2"/>
<accession>A0A0F9BAU3</accession>
<evidence type="ECO:0000256" key="3">
    <source>
        <dbReference type="ARBA" id="ARBA00022679"/>
    </source>
</evidence>
<dbReference type="PRINTS" id="PR00477">
    <property type="entry name" value="PHGLYCKINASE"/>
</dbReference>
<dbReference type="Pfam" id="PF00162">
    <property type="entry name" value="PGK"/>
    <property type="match status" value="1"/>
</dbReference>
<protein>
    <recommendedName>
        <fullName evidence="2">phosphoglycerate kinase</fullName>
        <ecNumber evidence="2">2.7.2.3</ecNumber>
    </recommendedName>
</protein>
<comment type="caution">
    <text evidence="7">The sequence shown here is derived from an EMBL/GenBank/DDBJ whole genome shotgun (WGS) entry which is preliminary data.</text>
</comment>
<dbReference type="Gene3D" id="3.40.50.1260">
    <property type="entry name" value="Phosphoglycerate kinase, N-terminal domain"/>
    <property type="match status" value="1"/>
</dbReference>
<sequence length="81" mass="8823">MATKTIADVDVAGKRVLMRVDFNVPLEGGRVADDNRIVQALPSIRRVVEGGGRLILMSHCGRPKGEGFEPEFSLKPAAHRL</sequence>
<gene>
    <name evidence="7" type="ORF">LCGC14_2469170</name>
</gene>
<keyword evidence="6" id="KW-0067">ATP-binding</keyword>
<dbReference type="GO" id="GO:0004618">
    <property type="term" value="F:phosphoglycerate kinase activity"/>
    <property type="evidence" value="ECO:0007669"/>
    <property type="project" value="UniProtKB-EC"/>
</dbReference>
<keyword evidence="4" id="KW-0547">Nucleotide-binding</keyword>
<evidence type="ECO:0000256" key="4">
    <source>
        <dbReference type="ARBA" id="ARBA00022741"/>
    </source>
</evidence>
<evidence type="ECO:0000256" key="6">
    <source>
        <dbReference type="ARBA" id="ARBA00022840"/>
    </source>
</evidence>
<evidence type="ECO:0000256" key="5">
    <source>
        <dbReference type="ARBA" id="ARBA00022777"/>
    </source>
</evidence>
<dbReference type="GO" id="GO:0005829">
    <property type="term" value="C:cytosol"/>
    <property type="evidence" value="ECO:0007669"/>
    <property type="project" value="TreeGrafter"/>
</dbReference>
<dbReference type="SUPFAM" id="SSF53748">
    <property type="entry name" value="Phosphoglycerate kinase"/>
    <property type="match status" value="1"/>
</dbReference>
<dbReference type="PROSITE" id="PS00111">
    <property type="entry name" value="PGLYCERATE_KINASE"/>
    <property type="match status" value="1"/>
</dbReference>
<feature type="non-terminal residue" evidence="7">
    <location>
        <position position="81"/>
    </location>
</feature>
<evidence type="ECO:0000313" key="7">
    <source>
        <dbReference type="EMBL" id="KKL19069.1"/>
    </source>
</evidence>